<dbReference type="PANTHER" id="PTHR36039">
    <property type="match status" value="1"/>
</dbReference>
<accession>A0A0M0GMK9</accession>
<dbReference type="PANTHER" id="PTHR36039:SF2">
    <property type="entry name" value="RNA LIGASE_CYCLIC NUCLEOTIDE PHOSPHODIESTERASE FAMILY PROTEIN"/>
    <property type="match status" value="1"/>
</dbReference>
<sequence length="177" mass="20222">MYAVVAVFNPELERAIIEVWDELKEKEISAYASQVRDRRPHITLGDVQQLDPVRFSQDFVHYYRNHPPIEVRLASIGSFIHTGILYYSPVLSEELTALHRDFHKQFLPPDGNESSLYRPGRWIPHCTIANRLSTDEQLKAFKLVKDREIPQGTIAGLSLLDLRLPGEAPEIATVSFA</sequence>
<dbReference type="PATRIC" id="fig|189381.12.peg.90"/>
<dbReference type="RefSeq" id="WP_053426242.1">
    <property type="nucleotide sequence ID" value="NZ_JAUKEF010000009.1"/>
</dbReference>
<dbReference type="Gene3D" id="3.90.1140.10">
    <property type="entry name" value="Cyclic phosphodiesterase"/>
    <property type="match status" value="1"/>
</dbReference>
<reference evidence="2" key="1">
    <citation type="submission" date="2015-07" db="EMBL/GenBank/DDBJ databases">
        <title>Fjat-14235 jcm11544.</title>
        <authorList>
            <person name="Liu B."/>
            <person name="Wang J."/>
            <person name="Zhu Y."/>
            <person name="Liu G."/>
            <person name="Chen Q."/>
            <person name="Chen Z."/>
            <person name="Lan J."/>
            <person name="Che J."/>
            <person name="Ge C."/>
            <person name="Shi H."/>
            <person name="Pan Z."/>
            <person name="Liu X."/>
        </authorList>
    </citation>
    <scope>NUCLEOTIDE SEQUENCE [LARGE SCALE GENOMIC DNA]</scope>
    <source>
        <strain evidence="2">JCM 11544</strain>
    </source>
</reference>
<dbReference type="Proteomes" id="UP000037405">
    <property type="component" value="Unassembled WGS sequence"/>
</dbReference>
<protein>
    <recommendedName>
        <fullName evidence="3">2'-5' RNA ligase family protein</fullName>
    </recommendedName>
</protein>
<dbReference type="Pfam" id="PF13563">
    <property type="entry name" value="2_5_RNA_ligase2"/>
    <property type="match status" value="1"/>
</dbReference>
<evidence type="ECO:0008006" key="3">
    <source>
        <dbReference type="Google" id="ProtNLM"/>
    </source>
</evidence>
<organism evidence="1 2">
    <name type="scientific">Rossellomorea marisflavi</name>
    <dbReference type="NCBI Taxonomy" id="189381"/>
    <lineage>
        <taxon>Bacteria</taxon>
        <taxon>Bacillati</taxon>
        <taxon>Bacillota</taxon>
        <taxon>Bacilli</taxon>
        <taxon>Bacillales</taxon>
        <taxon>Bacillaceae</taxon>
        <taxon>Rossellomorea</taxon>
    </lineage>
</organism>
<keyword evidence="2" id="KW-1185">Reference proteome</keyword>
<evidence type="ECO:0000313" key="1">
    <source>
        <dbReference type="EMBL" id="KON90998.1"/>
    </source>
</evidence>
<evidence type="ECO:0000313" key="2">
    <source>
        <dbReference type="Proteomes" id="UP000037405"/>
    </source>
</evidence>
<dbReference type="OrthoDB" id="463286at2"/>
<gene>
    <name evidence="1" type="ORF">AF331_00140</name>
</gene>
<name>A0A0M0GMK9_9BACI</name>
<dbReference type="InterPro" id="IPR009097">
    <property type="entry name" value="Cyclic_Pdiesterase"/>
</dbReference>
<dbReference type="EMBL" id="LGUE01000001">
    <property type="protein sequence ID" value="KON90998.1"/>
    <property type="molecule type" value="Genomic_DNA"/>
</dbReference>
<dbReference type="STRING" id="189381.GCA_900166615_04372"/>
<proteinExistence type="predicted"/>
<comment type="caution">
    <text evidence="1">The sequence shown here is derived from an EMBL/GenBank/DDBJ whole genome shotgun (WGS) entry which is preliminary data.</text>
</comment>
<dbReference type="SUPFAM" id="SSF55144">
    <property type="entry name" value="LigT-like"/>
    <property type="match status" value="1"/>
</dbReference>
<dbReference type="AlphaFoldDB" id="A0A0M0GMK9"/>